<reference evidence="2 3" key="1">
    <citation type="submission" date="2016-07" db="EMBL/GenBank/DDBJ databases">
        <title>Genome sequencing of Vibrio scophthalmi strain VS-05, an isolated from Paralichthys olivaceus.</title>
        <authorList>
            <person name="Han H.-J."/>
        </authorList>
    </citation>
    <scope>NUCLEOTIDE SEQUENCE [LARGE SCALE GENOMIC DNA]</scope>
    <source>
        <strain evidence="2 3">VS-05</strain>
    </source>
</reference>
<dbReference type="EMBL" id="CP016415">
    <property type="protein sequence ID" value="ANU39167.1"/>
    <property type="molecule type" value="Genomic_DNA"/>
</dbReference>
<sequence>MKQSLVTLHKTCAVLAFIMIASFFSSSLISELFADHATVASVKYYISWAVWGLLPLMAMTGITGSKMAPKVKSGVGPIGRKKKRMPIIAVNGLFILLPCAMYLNVLASQGLFDQHFYLIQGIELIAGSINLTLMALNIRDGLTIKKPKIRK</sequence>
<name>A0A1C7FHI7_9VIBR</name>
<keyword evidence="1" id="KW-0812">Transmembrane</keyword>
<proteinExistence type="predicted"/>
<evidence type="ECO:0008006" key="4">
    <source>
        <dbReference type="Google" id="ProtNLM"/>
    </source>
</evidence>
<feature type="transmembrane region" description="Helical" evidence="1">
    <location>
        <begin position="117"/>
        <end position="138"/>
    </location>
</feature>
<feature type="transmembrane region" description="Helical" evidence="1">
    <location>
        <begin position="85"/>
        <end position="105"/>
    </location>
</feature>
<accession>A0A1C7FHI7</accession>
<organism evidence="2 3">
    <name type="scientific">Vibrio scophthalmi</name>
    <dbReference type="NCBI Taxonomy" id="45658"/>
    <lineage>
        <taxon>Bacteria</taxon>
        <taxon>Pseudomonadati</taxon>
        <taxon>Pseudomonadota</taxon>
        <taxon>Gammaproteobacteria</taxon>
        <taxon>Vibrionales</taxon>
        <taxon>Vibrionaceae</taxon>
        <taxon>Vibrio</taxon>
    </lineage>
</organism>
<keyword evidence="1" id="KW-0472">Membrane</keyword>
<gene>
    <name evidence="2" type="ORF">VSVS05_04131</name>
</gene>
<dbReference type="STRING" id="45658.VSVS12_03060"/>
<protein>
    <recommendedName>
        <fullName evidence="4">Transmembrane protein</fullName>
    </recommendedName>
</protein>
<dbReference type="RefSeq" id="WP_065546706.1">
    <property type="nucleotide sequence ID" value="NZ_CP016415.1"/>
</dbReference>
<feature type="transmembrane region" description="Helical" evidence="1">
    <location>
        <begin position="45"/>
        <end position="64"/>
    </location>
</feature>
<dbReference type="Proteomes" id="UP000092528">
    <property type="component" value="Chromosome 2"/>
</dbReference>
<evidence type="ECO:0000313" key="3">
    <source>
        <dbReference type="Proteomes" id="UP000092528"/>
    </source>
</evidence>
<keyword evidence="1" id="KW-1133">Transmembrane helix</keyword>
<keyword evidence="3" id="KW-1185">Reference proteome</keyword>
<evidence type="ECO:0000256" key="1">
    <source>
        <dbReference type="SAM" id="Phobius"/>
    </source>
</evidence>
<dbReference type="GeneID" id="96874335"/>
<feature type="transmembrane region" description="Helical" evidence="1">
    <location>
        <begin position="12"/>
        <end position="33"/>
    </location>
</feature>
<evidence type="ECO:0000313" key="2">
    <source>
        <dbReference type="EMBL" id="ANU39167.1"/>
    </source>
</evidence>
<dbReference type="AlphaFoldDB" id="A0A1C7FHI7"/>